<comment type="caution">
    <text evidence="2">The sequence shown here is derived from an EMBL/GenBank/DDBJ whole genome shotgun (WGS) entry which is preliminary data.</text>
</comment>
<dbReference type="GO" id="GO:0003700">
    <property type="term" value="F:DNA-binding transcription factor activity"/>
    <property type="evidence" value="ECO:0007669"/>
    <property type="project" value="InterPro"/>
</dbReference>
<dbReference type="PROSITE" id="PS50931">
    <property type="entry name" value="HTH_LYSR"/>
    <property type="match status" value="1"/>
</dbReference>
<dbReference type="AlphaFoldDB" id="A0A433KVL9"/>
<dbReference type="Pfam" id="PF00126">
    <property type="entry name" value="HTH_1"/>
    <property type="match status" value="1"/>
</dbReference>
<dbReference type="InterPro" id="IPR000847">
    <property type="entry name" value="LysR_HTH_N"/>
</dbReference>
<dbReference type="OrthoDB" id="646694at2"/>
<dbReference type="PRINTS" id="PR00039">
    <property type="entry name" value="HTHLYSR"/>
</dbReference>
<keyword evidence="3" id="KW-1185">Reference proteome</keyword>
<proteinExistence type="predicted"/>
<evidence type="ECO:0000313" key="2">
    <source>
        <dbReference type="EMBL" id="RUR33672.1"/>
    </source>
</evidence>
<sequence>MAVVRLGSVSRTAEQVHLTQPAVSLKLKQLQQKLELILFECRLQWLVLTNDGHVQGFGPSRSFALHGIWPAIRTSYRAPFSRCMLQESSG</sequence>
<organism evidence="2 3">
    <name type="scientific">Vreelandella nanhaiensis</name>
    <dbReference type="NCBI Taxonomy" id="1258546"/>
    <lineage>
        <taxon>Bacteria</taxon>
        <taxon>Pseudomonadati</taxon>
        <taxon>Pseudomonadota</taxon>
        <taxon>Gammaproteobacteria</taxon>
        <taxon>Oceanospirillales</taxon>
        <taxon>Halomonadaceae</taxon>
        <taxon>Vreelandella</taxon>
    </lineage>
</organism>
<reference evidence="2 3" key="1">
    <citation type="submission" date="2018-12" db="EMBL/GenBank/DDBJ databases">
        <title>three novel Halomonas strain isolated from plants.</title>
        <authorList>
            <person name="Sun C."/>
        </authorList>
    </citation>
    <scope>NUCLEOTIDE SEQUENCE [LARGE SCALE GENOMIC DNA]</scope>
    <source>
        <strain evidence="2 3">JCM 18142</strain>
    </source>
</reference>
<protein>
    <submittedName>
        <fullName evidence="2">LysR family transcriptional regulator</fullName>
    </submittedName>
</protein>
<dbReference type="InterPro" id="IPR036390">
    <property type="entry name" value="WH_DNA-bd_sf"/>
</dbReference>
<feature type="domain" description="HTH lysR-type" evidence="1">
    <location>
        <begin position="1"/>
        <end position="49"/>
    </location>
</feature>
<evidence type="ECO:0000313" key="3">
    <source>
        <dbReference type="Proteomes" id="UP000287023"/>
    </source>
</evidence>
<dbReference type="Proteomes" id="UP000287023">
    <property type="component" value="Unassembled WGS sequence"/>
</dbReference>
<dbReference type="EMBL" id="RZHF01000005">
    <property type="protein sequence ID" value="RUR33672.1"/>
    <property type="molecule type" value="Genomic_DNA"/>
</dbReference>
<dbReference type="InterPro" id="IPR036388">
    <property type="entry name" value="WH-like_DNA-bd_sf"/>
</dbReference>
<dbReference type="SUPFAM" id="SSF46785">
    <property type="entry name" value="Winged helix' DNA-binding domain"/>
    <property type="match status" value="1"/>
</dbReference>
<accession>A0A433KVL9</accession>
<evidence type="ECO:0000259" key="1">
    <source>
        <dbReference type="PROSITE" id="PS50931"/>
    </source>
</evidence>
<name>A0A433KVL9_9GAMM</name>
<dbReference type="Gene3D" id="1.10.10.10">
    <property type="entry name" value="Winged helix-like DNA-binding domain superfamily/Winged helix DNA-binding domain"/>
    <property type="match status" value="1"/>
</dbReference>
<gene>
    <name evidence="2" type="ORF">ELY38_04405</name>
</gene>